<dbReference type="CDD" id="cd02933">
    <property type="entry name" value="OYE_like_FMN"/>
    <property type="match status" value="1"/>
</dbReference>
<keyword evidence="6" id="KW-1185">Reference proteome</keyword>
<dbReference type="EMBL" id="FNKJ01000003">
    <property type="protein sequence ID" value="SDR10517.1"/>
    <property type="molecule type" value="Genomic_DNA"/>
</dbReference>
<dbReference type="AlphaFoldDB" id="A0A1H1GBI4"/>
<evidence type="ECO:0000259" key="4">
    <source>
        <dbReference type="Pfam" id="PF00724"/>
    </source>
</evidence>
<dbReference type="SUPFAM" id="SSF51395">
    <property type="entry name" value="FMN-linked oxidoreductases"/>
    <property type="match status" value="1"/>
</dbReference>
<reference evidence="6" key="1">
    <citation type="submission" date="2016-10" db="EMBL/GenBank/DDBJ databases">
        <authorList>
            <person name="Varghese N."/>
            <person name="Submissions S."/>
        </authorList>
    </citation>
    <scope>NUCLEOTIDE SEQUENCE [LARGE SCALE GENOMIC DNA]</scope>
    <source>
        <strain evidence="6">BS3775</strain>
    </source>
</reference>
<dbReference type="Gene3D" id="3.20.20.70">
    <property type="entry name" value="Aldolase class I"/>
    <property type="match status" value="1"/>
</dbReference>
<feature type="domain" description="NADH:flavin oxidoreductase/NADH oxidase N-terminal" evidence="4">
    <location>
        <begin position="4"/>
        <end position="332"/>
    </location>
</feature>
<dbReference type="InterPro" id="IPR045247">
    <property type="entry name" value="Oye-like"/>
</dbReference>
<dbReference type="GO" id="GO:0005829">
    <property type="term" value="C:cytosol"/>
    <property type="evidence" value="ECO:0007669"/>
    <property type="project" value="UniProtKB-ARBA"/>
</dbReference>
<dbReference type="PANTHER" id="PTHR22893:SF91">
    <property type="entry name" value="NADPH DEHYDROGENASE 2-RELATED"/>
    <property type="match status" value="1"/>
</dbReference>
<protein>
    <recommendedName>
        <fullName evidence="4">NADH:flavin oxidoreductase/NADH oxidase N-terminal domain-containing protein</fullName>
    </recommendedName>
</protein>
<sequence length="370" mass="39885">MSSLFDTYNLAGQQLSNRIVMAPMTRARVKDTVPSADMATYYAQRAGAGLIITESAQVSGQGRGYLYTPGIHTPAQIEGWKRVTDAVHQAGGRIVIQLWHVGRISHSSLLEGRAPVAPVAVPAAQTLVHAYDSDGQPAQVPVSAPVALDAEGIRQVIADFRQAAKNAMTAGFDGVEIHAGNGYLFEQFINGSFNTREDRYGGPTIANRLRLLLETVDAVSAQIGRTKVGVRVSPFARLADLHAFDEEEATWLALAGALSQREIAYLHASHLGTPDFQRAIRAAYCGTLILSGGYTHETAQQAIDEGVADLAVFGRPFIANPDLVNRLRHGWPLAEAGREAFYGGGAQGYIDYPVYSAQDSQRAYTSVRFS</sequence>
<evidence type="ECO:0000256" key="2">
    <source>
        <dbReference type="ARBA" id="ARBA00005979"/>
    </source>
</evidence>
<dbReference type="RefSeq" id="WP_090323302.1">
    <property type="nucleotide sequence ID" value="NZ_FNKJ01000003.1"/>
</dbReference>
<dbReference type="PANTHER" id="PTHR22893">
    <property type="entry name" value="NADH OXIDOREDUCTASE-RELATED"/>
    <property type="match status" value="1"/>
</dbReference>
<evidence type="ECO:0000256" key="1">
    <source>
        <dbReference type="ARBA" id="ARBA00001917"/>
    </source>
</evidence>
<accession>A0A1H1GBI4</accession>
<comment type="similarity">
    <text evidence="2">Belongs to the NADH:flavin oxidoreductase/NADH oxidase family.</text>
</comment>
<comment type="cofactor">
    <cofactor evidence="1">
        <name>FMN</name>
        <dbReference type="ChEBI" id="CHEBI:58210"/>
    </cofactor>
</comment>
<dbReference type="Pfam" id="PF00724">
    <property type="entry name" value="Oxidored_FMN"/>
    <property type="match status" value="1"/>
</dbReference>
<organism evidence="5 6">
    <name type="scientific">Pseudomonas moorei</name>
    <dbReference type="NCBI Taxonomy" id="395599"/>
    <lineage>
        <taxon>Bacteria</taxon>
        <taxon>Pseudomonadati</taxon>
        <taxon>Pseudomonadota</taxon>
        <taxon>Gammaproteobacteria</taxon>
        <taxon>Pseudomonadales</taxon>
        <taxon>Pseudomonadaceae</taxon>
        <taxon>Pseudomonas</taxon>
    </lineage>
</organism>
<evidence type="ECO:0000313" key="6">
    <source>
        <dbReference type="Proteomes" id="UP000199570"/>
    </source>
</evidence>
<dbReference type="InterPro" id="IPR013785">
    <property type="entry name" value="Aldolase_TIM"/>
</dbReference>
<name>A0A1H1GBI4_9PSED</name>
<proteinExistence type="inferred from homology"/>
<dbReference type="InterPro" id="IPR001155">
    <property type="entry name" value="OxRdtase_FMN_N"/>
</dbReference>
<dbReference type="GO" id="GO:0010181">
    <property type="term" value="F:FMN binding"/>
    <property type="evidence" value="ECO:0007669"/>
    <property type="project" value="InterPro"/>
</dbReference>
<evidence type="ECO:0000256" key="3">
    <source>
        <dbReference type="ARBA" id="ARBA00023002"/>
    </source>
</evidence>
<dbReference type="Proteomes" id="UP000199570">
    <property type="component" value="Unassembled WGS sequence"/>
</dbReference>
<evidence type="ECO:0000313" key="5">
    <source>
        <dbReference type="EMBL" id="SDR10517.1"/>
    </source>
</evidence>
<dbReference type="OrthoDB" id="8523426at2"/>
<keyword evidence="3" id="KW-0560">Oxidoreductase</keyword>
<dbReference type="FunFam" id="3.20.20.70:FF:000059">
    <property type="entry name" value="N-ethylmaleimide reductase, FMN-linked"/>
    <property type="match status" value="1"/>
</dbReference>
<dbReference type="GO" id="GO:0016628">
    <property type="term" value="F:oxidoreductase activity, acting on the CH-CH group of donors, NAD or NADP as acceptor"/>
    <property type="evidence" value="ECO:0007669"/>
    <property type="project" value="UniProtKB-ARBA"/>
</dbReference>
<gene>
    <name evidence="5" type="ORF">SAMN04490195_3214</name>
</gene>